<protein>
    <submittedName>
        <fullName evidence="3">ATP-NAD kinase-like domain-containing protein</fullName>
    </submittedName>
</protein>
<dbReference type="GO" id="GO:0016020">
    <property type="term" value="C:membrane"/>
    <property type="evidence" value="ECO:0007669"/>
    <property type="project" value="TreeGrafter"/>
</dbReference>
<dbReference type="SUPFAM" id="SSF111331">
    <property type="entry name" value="NAD kinase/diacylglycerol kinase-like"/>
    <property type="match status" value="1"/>
</dbReference>
<reference evidence="3" key="1">
    <citation type="journal article" date="2023" name="Mol. Phylogenet. Evol.">
        <title>Genome-scale phylogeny and comparative genomics of the fungal order Sordariales.</title>
        <authorList>
            <person name="Hensen N."/>
            <person name="Bonometti L."/>
            <person name="Westerberg I."/>
            <person name="Brannstrom I.O."/>
            <person name="Guillou S."/>
            <person name="Cros-Aarteil S."/>
            <person name="Calhoun S."/>
            <person name="Haridas S."/>
            <person name="Kuo A."/>
            <person name="Mondo S."/>
            <person name="Pangilinan J."/>
            <person name="Riley R."/>
            <person name="LaButti K."/>
            <person name="Andreopoulos B."/>
            <person name="Lipzen A."/>
            <person name="Chen C."/>
            <person name="Yan M."/>
            <person name="Daum C."/>
            <person name="Ng V."/>
            <person name="Clum A."/>
            <person name="Steindorff A."/>
            <person name="Ohm R.A."/>
            <person name="Martin F."/>
            <person name="Silar P."/>
            <person name="Natvig D.O."/>
            <person name="Lalanne C."/>
            <person name="Gautier V."/>
            <person name="Ament-Velasquez S.L."/>
            <person name="Kruys A."/>
            <person name="Hutchinson M.I."/>
            <person name="Powell A.J."/>
            <person name="Barry K."/>
            <person name="Miller A.N."/>
            <person name="Grigoriev I.V."/>
            <person name="Debuchy R."/>
            <person name="Gladieux P."/>
            <person name="Hiltunen Thoren M."/>
            <person name="Johannesson H."/>
        </authorList>
    </citation>
    <scope>NUCLEOTIDE SEQUENCE</scope>
    <source>
        <strain evidence="3">CBS 232.78</strain>
    </source>
</reference>
<dbReference type="InterPro" id="IPR017438">
    <property type="entry name" value="ATP-NAD_kinase_N"/>
</dbReference>
<dbReference type="GO" id="GO:0046512">
    <property type="term" value="P:sphingosine biosynthetic process"/>
    <property type="evidence" value="ECO:0007669"/>
    <property type="project" value="TreeGrafter"/>
</dbReference>
<dbReference type="GO" id="GO:0005737">
    <property type="term" value="C:cytoplasm"/>
    <property type="evidence" value="ECO:0007669"/>
    <property type="project" value="TreeGrafter"/>
</dbReference>
<feature type="domain" description="DAGKc" evidence="2">
    <location>
        <begin position="179"/>
        <end position="278"/>
    </location>
</feature>
<comment type="caution">
    <text evidence="3">The sequence shown here is derived from an EMBL/GenBank/DDBJ whole genome shotgun (WGS) entry which is preliminary data.</text>
</comment>
<dbReference type="Gene3D" id="2.60.200.40">
    <property type="match status" value="1"/>
</dbReference>
<dbReference type="EMBL" id="JAULSW010000002">
    <property type="protein sequence ID" value="KAK3390237.1"/>
    <property type="molecule type" value="Genomic_DNA"/>
</dbReference>
<keyword evidence="3" id="KW-0418">Kinase</keyword>
<dbReference type="Gene3D" id="3.40.50.10330">
    <property type="entry name" value="Probable inorganic polyphosphate/atp-NAD kinase, domain 1"/>
    <property type="match status" value="1"/>
</dbReference>
<evidence type="ECO:0000313" key="4">
    <source>
        <dbReference type="Proteomes" id="UP001285441"/>
    </source>
</evidence>
<dbReference type="Proteomes" id="UP001285441">
    <property type="component" value="Unassembled WGS sequence"/>
</dbReference>
<organism evidence="3 4">
    <name type="scientific">Podospora didyma</name>
    <dbReference type="NCBI Taxonomy" id="330526"/>
    <lineage>
        <taxon>Eukaryota</taxon>
        <taxon>Fungi</taxon>
        <taxon>Dikarya</taxon>
        <taxon>Ascomycota</taxon>
        <taxon>Pezizomycotina</taxon>
        <taxon>Sordariomycetes</taxon>
        <taxon>Sordariomycetidae</taxon>
        <taxon>Sordariales</taxon>
        <taxon>Podosporaceae</taxon>
        <taxon>Podospora</taxon>
    </lineage>
</organism>
<evidence type="ECO:0000259" key="2">
    <source>
        <dbReference type="Pfam" id="PF00781"/>
    </source>
</evidence>
<evidence type="ECO:0000256" key="1">
    <source>
        <dbReference type="SAM" id="MobiDB-lite"/>
    </source>
</evidence>
<keyword evidence="4" id="KW-1185">Reference proteome</keyword>
<dbReference type="InterPro" id="IPR001206">
    <property type="entry name" value="Diacylglycerol_kinase_cat_dom"/>
</dbReference>
<proteinExistence type="predicted"/>
<reference evidence="3" key="2">
    <citation type="submission" date="2023-06" db="EMBL/GenBank/DDBJ databases">
        <authorList>
            <consortium name="Lawrence Berkeley National Laboratory"/>
            <person name="Haridas S."/>
            <person name="Hensen N."/>
            <person name="Bonometti L."/>
            <person name="Westerberg I."/>
            <person name="Brannstrom I.O."/>
            <person name="Guillou S."/>
            <person name="Cros-Aarteil S."/>
            <person name="Calhoun S."/>
            <person name="Kuo A."/>
            <person name="Mondo S."/>
            <person name="Pangilinan J."/>
            <person name="Riley R."/>
            <person name="LaButti K."/>
            <person name="Andreopoulos B."/>
            <person name="Lipzen A."/>
            <person name="Chen C."/>
            <person name="Yanf M."/>
            <person name="Daum C."/>
            <person name="Ng V."/>
            <person name="Clum A."/>
            <person name="Steindorff A."/>
            <person name="Ohm R."/>
            <person name="Martin F."/>
            <person name="Silar P."/>
            <person name="Natvig D."/>
            <person name="Lalanne C."/>
            <person name="Gautier V."/>
            <person name="Ament-velasquez S.L."/>
            <person name="Kruys A."/>
            <person name="Hutchinson M.I."/>
            <person name="Powell A.J."/>
            <person name="Barry K."/>
            <person name="Miller A.N."/>
            <person name="Grigoriev I.V."/>
            <person name="Debuchy R."/>
            <person name="Gladieux P."/>
            <person name="Thoren M.H."/>
            <person name="Johannesson H."/>
        </authorList>
    </citation>
    <scope>NUCLEOTIDE SEQUENCE</scope>
    <source>
        <strain evidence="3">CBS 232.78</strain>
    </source>
</reference>
<evidence type="ECO:0000313" key="3">
    <source>
        <dbReference type="EMBL" id="KAK3390237.1"/>
    </source>
</evidence>
<dbReference type="InterPro" id="IPR016064">
    <property type="entry name" value="NAD/diacylglycerol_kinase_sf"/>
</dbReference>
<dbReference type="InterPro" id="IPR050187">
    <property type="entry name" value="Lipid_Phosphate_FormReg"/>
</dbReference>
<accession>A0AAE0NYU5</accession>
<dbReference type="PANTHER" id="PTHR12358">
    <property type="entry name" value="SPHINGOSINE KINASE"/>
    <property type="match status" value="1"/>
</dbReference>
<dbReference type="PANTHER" id="PTHR12358:SF108">
    <property type="entry name" value="DAGKC DOMAIN-CONTAINING PROTEIN"/>
    <property type="match status" value="1"/>
</dbReference>
<keyword evidence="3" id="KW-0808">Transferase</keyword>
<sequence length="529" mass="56478">MAVHMPRNAGDTATSAGTFNDAAPVIDELVLAAPNGDINESFTREEVIFIRKAPKASDGYLIYSLAEVASPKDDKPFKLSVLLTPQLPEGLLAEFLLDEIPAHLQAHANKELHVIVSTRSGVGQAKPFYEDVLKPLLAAALGLSPQQDQEILGLPEQTDHTGPGPGGDTTADADNSSTQLRSSAYGYRVTVTQNSQTIREFARGLGADGTNGTSLSSQSGAAEPSRTIILLSGDGGVIDLLNGSDISSKTKVTSNPPTVALLPLGTGNALFHSLHKPHYTKTDNVVPSPLVLSLRTLFNGTPATLPTFRASFSPRSHLVSGDAVPEGHDKPTPVDHLIGAIVASYGFHASLVWESDTPAYRKHGDKRFGMAAGELLKEEHAYDATVSIIPHGATSSSPVNLPRKKFNYVLAALVSNLEKTFTISPASKPLDGQLRLVHFGAVGGKKTMEIMMAAYRGGEHVGMTWKTGDGDEEDGVGYDAVDEVKVTIREDDPRWRKVCIDGTIAEVEKGGWMAVRKADETRLRVLVGR</sequence>
<dbReference type="AlphaFoldDB" id="A0AAE0NYU5"/>
<gene>
    <name evidence="3" type="ORF">B0H63DRAFT_109476</name>
</gene>
<name>A0AAE0NYU5_9PEZI</name>
<dbReference type="GO" id="GO:0001727">
    <property type="term" value="F:lipid kinase activity"/>
    <property type="evidence" value="ECO:0007669"/>
    <property type="project" value="TreeGrafter"/>
</dbReference>
<feature type="region of interest" description="Disordered" evidence="1">
    <location>
        <begin position="154"/>
        <end position="184"/>
    </location>
</feature>
<dbReference type="Pfam" id="PF00781">
    <property type="entry name" value="DAGK_cat"/>
    <property type="match status" value="1"/>
</dbReference>